<dbReference type="RefSeq" id="WP_134369610.1">
    <property type="nucleotide sequence ID" value="NZ_SOGN01000035.1"/>
</dbReference>
<evidence type="ECO:0000256" key="6">
    <source>
        <dbReference type="SAM" id="Phobius"/>
    </source>
</evidence>
<evidence type="ECO:0000256" key="5">
    <source>
        <dbReference type="ARBA" id="ARBA00023136"/>
    </source>
</evidence>
<dbReference type="GO" id="GO:0005886">
    <property type="term" value="C:plasma membrane"/>
    <property type="evidence" value="ECO:0007669"/>
    <property type="project" value="UniProtKB-SubCell"/>
</dbReference>
<dbReference type="OrthoDB" id="3217742at2"/>
<gene>
    <name evidence="8" type="ORF">E3T23_06715</name>
</gene>
<keyword evidence="4 6" id="KW-1133">Transmembrane helix</keyword>
<keyword evidence="2" id="KW-1003">Cell membrane</keyword>
<keyword evidence="5 6" id="KW-0472">Membrane</keyword>
<feature type="transmembrane region" description="Helical" evidence="6">
    <location>
        <begin position="71"/>
        <end position="96"/>
    </location>
</feature>
<protein>
    <submittedName>
        <fullName evidence="8">Type II secretion system protein F</fullName>
    </submittedName>
</protein>
<dbReference type="PANTHER" id="PTHR35007:SF3">
    <property type="entry name" value="POSSIBLE CONSERVED ALANINE RICH MEMBRANE PROTEIN"/>
    <property type="match status" value="1"/>
</dbReference>
<comment type="subcellular location">
    <subcellularLocation>
        <location evidence="1">Cell membrane</location>
        <topology evidence="1">Multi-pass membrane protein</topology>
    </subcellularLocation>
</comment>
<evidence type="ECO:0000256" key="1">
    <source>
        <dbReference type="ARBA" id="ARBA00004651"/>
    </source>
</evidence>
<feature type="transmembrane region" description="Helical" evidence="6">
    <location>
        <begin position="219"/>
        <end position="240"/>
    </location>
</feature>
<feature type="transmembrane region" description="Helical" evidence="6">
    <location>
        <begin position="44"/>
        <end position="65"/>
    </location>
</feature>
<feature type="transmembrane region" description="Helical" evidence="6">
    <location>
        <begin position="6"/>
        <end position="23"/>
    </location>
</feature>
<dbReference type="EMBL" id="SOGN01000035">
    <property type="protein sequence ID" value="TFC81180.1"/>
    <property type="molecule type" value="Genomic_DNA"/>
</dbReference>
<dbReference type="AlphaFoldDB" id="A0A4R8XUU8"/>
<dbReference type="Proteomes" id="UP000298433">
    <property type="component" value="Unassembled WGS sequence"/>
</dbReference>
<feature type="domain" description="Type II secretion system protein GspF" evidence="7">
    <location>
        <begin position="114"/>
        <end position="238"/>
    </location>
</feature>
<keyword evidence="3 6" id="KW-0812">Transmembrane</keyword>
<accession>A0A4R8XUU8</accession>
<keyword evidence="9" id="KW-1185">Reference proteome</keyword>
<evidence type="ECO:0000256" key="3">
    <source>
        <dbReference type="ARBA" id="ARBA00022692"/>
    </source>
</evidence>
<dbReference type="InterPro" id="IPR018076">
    <property type="entry name" value="T2SS_GspF_dom"/>
</dbReference>
<evidence type="ECO:0000256" key="2">
    <source>
        <dbReference type="ARBA" id="ARBA00022475"/>
    </source>
</evidence>
<evidence type="ECO:0000256" key="4">
    <source>
        <dbReference type="ARBA" id="ARBA00022989"/>
    </source>
</evidence>
<name>A0A4R8XUU8_9MICO</name>
<evidence type="ECO:0000259" key="7">
    <source>
        <dbReference type="Pfam" id="PF00482"/>
    </source>
</evidence>
<proteinExistence type="predicted"/>
<dbReference type="PANTHER" id="PTHR35007">
    <property type="entry name" value="INTEGRAL MEMBRANE PROTEIN-RELATED"/>
    <property type="match status" value="1"/>
</dbReference>
<organism evidence="8 9">
    <name type="scientific">Cryobacterium cheniae</name>
    <dbReference type="NCBI Taxonomy" id="1259262"/>
    <lineage>
        <taxon>Bacteria</taxon>
        <taxon>Bacillati</taxon>
        <taxon>Actinomycetota</taxon>
        <taxon>Actinomycetes</taxon>
        <taxon>Micrococcales</taxon>
        <taxon>Microbacteriaceae</taxon>
        <taxon>Cryobacterium</taxon>
    </lineage>
</organism>
<feature type="transmembrane region" description="Helical" evidence="6">
    <location>
        <begin position="252"/>
        <end position="275"/>
    </location>
</feature>
<evidence type="ECO:0000313" key="9">
    <source>
        <dbReference type="Proteomes" id="UP000298433"/>
    </source>
</evidence>
<comment type="caution">
    <text evidence="8">The sequence shown here is derived from an EMBL/GenBank/DDBJ whole genome shotgun (WGS) entry which is preliminary data.</text>
</comment>
<sequence length="285" mass="29848">MTLALGGMLGAGFLLLAAPFLWPRTGDKDRSRTPGRLRASLAQAGLGSLPLPAFVALSVVLGLAVSALSQAILGIAALSLVAALVGLGLPTLMVAWRTRARRRANRAVWPDVVDHLVSAVRSGLALPDSVGSLAGAGPLSTRPAFAEFAREYQATGNFGVAVDGLKASLADPVADRILETLRMAREVGGSDLTVVLRSLAAWLRQDAAIRSEVEARQSWIVNAARLGVAAPWIVLLLLASRPEAAVAYNTPAGVVVIVGGLGVSAVAYRLMVALGRLPEERRWFR</sequence>
<dbReference type="Pfam" id="PF00482">
    <property type="entry name" value="T2SSF"/>
    <property type="match status" value="1"/>
</dbReference>
<reference evidence="8 9" key="1">
    <citation type="submission" date="2019-03" db="EMBL/GenBank/DDBJ databases">
        <title>Genomics of glacier-inhabiting Cryobacterium strains.</title>
        <authorList>
            <person name="Liu Q."/>
            <person name="Xin Y.-H."/>
        </authorList>
    </citation>
    <scope>NUCLEOTIDE SEQUENCE [LARGE SCALE GENOMIC DNA]</scope>
    <source>
        <strain evidence="8 9">TMT2-48-2</strain>
    </source>
</reference>
<evidence type="ECO:0000313" key="8">
    <source>
        <dbReference type="EMBL" id="TFC81180.1"/>
    </source>
</evidence>